<sequence length="107" mass="12069">MACKREDRFRRNTIAFWLSDEEKSQVEAKIILSGVSKGEYYRKAVLGQEVTVIAGNYMSIRVAKVLEQILVHLQNGNTEEEGLLLELVKQLLEVNKNAPAGNKGIHE</sequence>
<dbReference type="Proteomes" id="UP000095762">
    <property type="component" value="Unassembled WGS sequence"/>
</dbReference>
<dbReference type="RefSeq" id="WP_055059693.1">
    <property type="nucleotide sequence ID" value="NZ_CZBP01000008.1"/>
</dbReference>
<evidence type="ECO:0000313" key="1">
    <source>
        <dbReference type="EMBL" id="CUP92614.1"/>
    </source>
</evidence>
<accession>A0A174S3X2</accession>
<name>A0A174S3X2_9FIRM</name>
<protein>
    <submittedName>
        <fullName evidence="1">Uncharacterized protein</fullName>
    </submittedName>
</protein>
<dbReference type="EMBL" id="CZBP01000008">
    <property type="protein sequence ID" value="CUP92614.1"/>
    <property type="molecule type" value="Genomic_DNA"/>
</dbReference>
<dbReference type="InterPro" id="IPR053842">
    <property type="entry name" value="NikA-like"/>
</dbReference>
<gene>
    <name evidence="1" type="ORF">ERS852569_01251</name>
</gene>
<proteinExistence type="predicted"/>
<organism evidence="1 2">
    <name type="scientific">Blautia obeum</name>
    <dbReference type="NCBI Taxonomy" id="40520"/>
    <lineage>
        <taxon>Bacteria</taxon>
        <taxon>Bacillati</taxon>
        <taxon>Bacillota</taxon>
        <taxon>Clostridia</taxon>
        <taxon>Lachnospirales</taxon>
        <taxon>Lachnospiraceae</taxon>
        <taxon>Blautia</taxon>
    </lineage>
</organism>
<reference evidence="1 2" key="1">
    <citation type="submission" date="2015-09" db="EMBL/GenBank/DDBJ databases">
        <authorList>
            <consortium name="Pathogen Informatics"/>
        </authorList>
    </citation>
    <scope>NUCLEOTIDE SEQUENCE [LARGE SCALE GENOMIC DNA]</scope>
    <source>
        <strain evidence="1 2">2789STDY5834957</strain>
    </source>
</reference>
<dbReference type="Pfam" id="PF21983">
    <property type="entry name" value="NikA-like"/>
    <property type="match status" value="1"/>
</dbReference>
<evidence type="ECO:0000313" key="2">
    <source>
        <dbReference type="Proteomes" id="UP000095762"/>
    </source>
</evidence>
<dbReference type="AlphaFoldDB" id="A0A174S3X2"/>